<keyword evidence="4" id="KW-0812">Transmembrane</keyword>
<dbReference type="Proteomes" id="UP001305779">
    <property type="component" value="Unassembled WGS sequence"/>
</dbReference>
<dbReference type="SMART" id="SM00066">
    <property type="entry name" value="GAL4"/>
    <property type="match status" value="1"/>
</dbReference>
<proteinExistence type="predicted"/>
<feature type="region of interest" description="Disordered" evidence="3">
    <location>
        <begin position="529"/>
        <end position="567"/>
    </location>
</feature>
<dbReference type="PROSITE" id="PS50048">
    <property type="entry name" value="ZN2_CY6_FUNGAL_2"/>
    <property type="match status" value="1"/>
</dbReference>
<dbReference type="SUPFAM" id="SSF57701">
    <property type="entry name" value="Zn2/Cys6 DNA-binding domain"/>
    <property type="match status" value="1"/>
</dbReference>
<evidence type="ECO:0000259" key="5">
    <source>
        <dbReference type="PROSITE" id="PS50048"/>
    </source>
</evidence>
<keyword evidence="4" id="KW-1133">Transmembrane helix</keyword>
<dbReference type="Pfam" id="PF04082">
    <property type="entry name" value="Fungal_trans"/>
    <property type="match status" value="1"/>
</dbReference>
<sequence length="567" mass="63731">MAQRQRQRRAIVVCSACHKRKIKCDIQPWIHSQALRPCSACLERGTECRLRSRKPYTWKVRSPKKVEAERKTAVVDHVGHHTPVEFHIDQAKVTVTVGSNPVSRTGTLYFGESGYGSLMGILDPPAQSKGRHLSIESSRDNALPAEDLEYLKAKGCFALPDESRALLSAYFKFVHPQFPVLDGTAFLRDHGDGRLDTINLLLLWSMFSVGASYVPACRGAETKALYHMRAKTLFDISGENDKYVLIQSSLLLSFFFDDVEDVQQSWYWSGIAFSLAQSLGLHEILPVVEGKSSPTYRGTLWQCCILRDAWLSYTMGRPLRLWEAELISSSWCQFSDMVLFGERVHIDDEANELEKAWRCSVDASWALNLSLQGKVVQTDSILSRWQSQQQPPRELFNPAVALCSRYSRLCQHAAIIAVCQLNEKNGSTSDASQLDLIDTAEREIASIVQSYLRYDTINCVPLMIVPLIMPALLVAVAALKTEKSTRRERAAERLWSYLALLGAIEHSYPAASMVKRLFGTVRDEILAQNEGQRDTKSQAREGYFRRSPQSGTHLTPIISPISTATKL</sequence>
<reference evidence="6 7" key="1">
    <citation type="journal article" date="2023" name="G3 (Bethesda)">
        <title>A chromosome-level genome assembly of Zasmidium syzygii isolated from banana leaves.</title>
        <authorList>
            <person name="van Westerhoven A.C."/>
            <person name="Mehrabi R."/>
            <person name="Talebi R."/>
            <person name="Steentjes M.B.F."/>
            <person name="Corcolon B."/>
            <person name="Chong P.A."/>
            <person name="Kema G.H.J."/>
            <person name="Seidl M.F."/>
        </authorList>
    </citation>
    <scope>NUCLEOTIDE SEQUENCE [LARGE SCALE GENOMIC DNA]</scope>
    <source>
        <strain evidence="6 7">P124</strain>
    </source>
</reference>
<feature type="compositionally biased region" description="Basic and acidic residues" evidence="3">
    <location>
        <begin position="529"/>
        <end position="544"/>
    </location>
</feature>
<gene>
    <name evidence="6" type="ORF">PRZ48_013143</name>
</gene>
<dbReference type="EMBL" id="JAXOVC010000011">
    <property type="protein sequence ID" value="KAK4495875.1"/>
    <property type="molecule type" value="Genomic_DNA"/>
</dbReference>
<dbReference type="SMART" id="SM00906">
    <property type="entry name" value="Fungal_trans"/>
    <property type="match status" value="1"/>
</dbReference>
<evidence type="ECO:0000313" key="7">
    <source>
        <dbReference type="Proteomes" id="UP001305779"/>
    </source>
</evidence>
<evidence type="ECO:0000256" key="1">
    <source>
        <dbReference type="ARBA" id="ARBA00022723"/>
    </source>
</evidence>
<dbReference type="InterPro" id="IPR007219">
    <property type="entry name" value="XnlR_reg_dom"/>
</dbReference>
<protein>
    <recommendedName>
        <fullName evidence="5">Zn(2)-C6 fungal-type domain-containing protein</fullName>
    </recommendedName>
</protein>
<evidence type="ECO:0000256" key="3">
    <source>
        <dbReference type="SAM" id="MobiDB-lite"/>
    </source>
</evidence>
<dbReference type="Gene3D" id="4.10.240.10">
    <property type="entry name" value="Zn(2)-C6 fungal-type DNA-binding domain"/>
    <property type="match status" value="1"/>
</dbReference>
<evidence type="ECO:0000313" key="6">
    <source>
        <dbReference type="EMBL" id="KAK4495875.1"/>
    </source>
</evidence>
<keyword evidence="7" id="KW-1185">Reference proteome</keyword>
<feature type="domain" description="Zn(2)-C6 fungal-type" evidence="5">
    <location>
        <begin position="13"/>
        <end position="50"/>
    </location>
</feature>
<dbReference type="CDD" id="cd00067">
    <property type="entry name" value="GAL4"/>
    <property type="match status" value="1"/>
</dbReference>
<evidence type="ECO:0000256" key="2">
    <source>
        <dbReference type="ARBA" id="ARBA00023242"/>
    </source>
</evidence>
<organism evidence="6 7">
    <name type="scientific">Zasmidium cellare</name>
    <name type="common">Wine cellar mold</name>
    <name type="synonym">Racodium cellare</name>
    <dbReference type="NCBI Taxonomy" id="395010"/>
    <lineage>
        <taxon>Eukaryota</taxon>
        <taxon>Fungi</taxon>
        <taxon>Dikarya</taxon>
        <taxon>Ascomycota</taxon>
        <taxon>Pezizomycotina</taxon>
        <taxon>Dothideomycetes</taxon>
        <taxon>Dothideomycetidae</taxon>
        <taxon>Mycosphaerellales</taxon>
        <taxon>Mycosphaerellaceae</taxon>
        <taxon>Zasmidium</taxon>
    </lineage>
</organism>
<dbReference type="Pfam" id="PF00172">
    <property type="entry name" value="Zn_clus"/>
    <property type="match status" value="1"/>
</dbReference>
<comment type="caution">
    <text evidence="6">The sequence shown here is derived from an EMBL/GenBank/DDBJ whole genome shotgun (WGS) entry which is preliminary data.</text>
</comment>
<keyword evidence="4" id="KW-0472">Membrane</keyword>
<name>A0ABR0E387_ZASCE</name>
<keyword evidence="1" id="KW-0479">Metal-binding</keyword>
<dbReference type="InterPro" id="IPR052761">
    <property type="entry name" value="Fungal_Detox/Toxin_TFs"/>
</dbReference>
<dbReference type="InterPro" id="IPR036864">
    <property type="entry name" value="Zn2-C6_fun-type_DNA-bd_sf"/>
</dbReference>
<accession>A0ABR0E387</accession>
<keyword evidence="2" id="KW-0539">Nucleus</keyword>
<evidence type="ECO:0000256" key="4">
    <source>
        <dbReference type="SAM" id="Phobius"/>
    </source>
</evidence>
<dbReference type="InterPro" id="IPR001138">
    <property type="entry name" value="Zn2Cys6_DnaBD"/>
</dbReference>
<dbReference type="PANTHER" id="PTHR47425">
    <property type="entry name" value="FARB-RELATED"/>
    <property type="match status" value="1"/>
</dbReference>
<dbReference type="PANTHER" id="PTHR47425:SF3">
    <property type="entry name" value="ZN(II)2CYS6 TRANSCRIPTION FACTOR (EUROFUNG)"/>
    <property type="match status" value="1"/>
</dbReference>
<dbReference type="CDD" id="cd12148">
    <property type="entry name" value="fungal_TF_MHR"/>
    <property type="match status" value="1"/>
</dbReference>
<feature type="transmembrane region" description="Helical" evidence="4">
    <location>
        <begin position="460"/>
        <end position="479"/>
    </location>
</feature>